<dbReference type="RefSeq" id="WP_408165970.1">
    <property type="nucleotide sequence ID" value="NZ_JAQQFR010000002.1"/>
</dbReference>
<name>A0ABW8Z3J9_9BURK</name>
<keyword evidence="3" id="KW-1185">Reference proteome</keyword>
<reference evidence="2 3" key="1">
    <citation type="journal article" date="2024" name="Chem. Sci.">
        <title>Discovery of megapolipeptins by genome mining of a Burkholderiales bacteria collection.</title>
        <authorList>
            <person name="Paulo B.S."/>
            <person name="Recchia M.J.J."/>
            <person name="Lee S."/>
            <person name="Fergusson C.H."/>
            <person name="Romanowski S.B."/>
            <person name="Hernandez A."/>
            <person name="Krull N."/>
            <person name="Liu D.Y."/>
            <person name="Cavanagh H."/>
            <person name="Bos A."/>
            <person name="Gray C.A."/>
            <person name="Murphy B.T."/>
            <person name="Linington R.G."/>
            <person name="Eustaquio A.S."/>
        </authorList>
    </citation>
    <scope>NUCLEOTIDE SEQUENCE [LARGE SCALE GENOMIC DNA]</scope>
    <source>
        <strain evidence="2 3">RL21-008-BIB-B</strain>
    </source>
</reference>
<accession>A0ABW8Z3J9</accession>
<dbReference type="InterPro" id="IPR029058">
    <property type="entry name" value="AB_hydrolase_fold"/>
</dbReference>
<feature type="domain" description="Xaa-Pro dipeptidyl-peptidase-like" evidence="1">
    <location>
        <begin position="89"/>
        <end position="159"/>
    </location>
</feature>
<dbReference type="GO" id="GO:0016787">
    <property type="term" value="F:hydrolase activity"/>
    <property type="evidence" value="ECO:0007669"/>
    <property type="project" value="UniProtKB-KW"/>
</dbReference>
<gene>
    <name evidence="2" type="ORF">PQR63_04435</name>
</gene>
<dbReference type="Pfam" id="PF02129">
    <property type="entry name" value="Peptidase_S15"/>
    <property type="match status" value="1"/>
</dbReference>
<dbReference type="Gene3D" id="3.40.50.1820">
    <property type="entry name" value="alpha/beta hydrolase"/>
    <property type="match status" value="1"/>
</dbReference>
<dbReference type="EMBL" id="JAQQFR010000002">
    <property type="protein sequence ID" value="MFL9877614.1"/>
    <property type="molecule type" value="Genomic_DNA"/>
</dbReference>
<comment type="caution">
    <text evidence="2">The sequence shown here is derived from an EMBL/GenBank/DDBJ whole genome shotgun (WGS) entry which is preliminary data.</text>
</comment>
<dbReference type="InterPro" id="IPR000383">
    <property type="entry name" value="Xaa-Pro-like_dom"/>
</dbReference>
<organism evidence="2 3">
    <name type="scientific">Herbaspirillum rhizosphaerae</name>
    <dbReference type="NCBI Taxonomy" id="346179"/>
    <lineage>
        <taxon>Bacteria</taxon>
        <taxon>Pseudomonadati</taxon>
        <taxon>Pseudomonadota</taxon>
        <taxon>Betaproteobacteria</taxon>
        <taxon>Burkholderiales</taxon>
        <taxon>Oxalobacteraceae</taxon>
        <taxon>Herbaspirillum</taxon>
    </lineage>
</organism>
<dbReference type="Proteomes" id="UP001629214">
    <property type="component" value="Unassembled WGS sequence"/>
</dbReference>
<protein>
    <submittedName>
        <fullName evidence="2">CocE/NonD family hydrolase</fullName>
    </submittedName>
</protein>
<evidence type="ECO:0000313" key="2">
    <source>
        <dbReference type="EMBL" id="MFL9877614.1"/>
    </source>
</evidence>
<evidence type="ECO:0000259" key="1">
    <source>
        <dbReference type="Pfam" id="PF02129"/>
    </source>
</evidence>
<dbReference type="SUPFAM" id="SSF53474">
    <property type="entry name" value="alpha/beta-Hydrolases"/>
    <property type="match status" value="1"/>
</dbReference>
<evidence type="ECO:0000313" key="3">
    <source>
        <dbReference type="Proteomes" id="UP001629214"/>
    </source>
</evidence>
<proteinExistence type="predicted"/>
<keyword evidence="2" id="KW-0378">Hydrolase</keyword>
<sequence length="319" mass="34517">MHTLRHPGNPISTVTRIFRALTLGWLLASLTIATAWSQTNTAVQFTQQVVDVPTRPGVTQRFLYLVPQHPVATVILFAGGQGGLQISTEGAFKGGGGNFLVRSRQLFVERGFAVAVVDAPSDRQSFPFLGGFRQTSQHVEDMKAVMAWLRQQQVAQPAISVWLIGTSRGTQSAAFIATQLDHTEGGPDGLVLTSTILRENKGGRAVPDMQLQGLRIPVLVVHHEQDGCKLCAFSDIPRLMDALSAVSQKELISVRGGTSQGDPCEARAYHGYNGIEQDVVTRIADWITASVGRSSDFELRSQYGDLVSAALNRPAAKTQ</sequence>